<reference evidence="3" key="1">
    <citation type="submission" date="2025-08" db="UniProtKB">
        <authorList>
            <consortium name="RefSeq"/>
        </authorList>
    </citation>
    <scope>IDENTIFICATION</scope>
    <source>
        <tissue evidence="3">Silk gland</tissue>
    </source>
</reference>
<dbReference type="SUPFAM" id="SSF81383">
    <property type="entry name" value="F-box domain"/>
    <property type="match status" value="1"/>
</dbReference>
<dbReference type="GeneID" id="114252738"/>
<dbReference type="InterPro" id="IPR001810">
    <property type="entry name" value="F-box_dom"/>
</dbReference>
<proteinExistence type="predicted"/>
<dbReference type="AlphaFoldDB" id="A0A6J2KQC1"/>
<sequence length="135" mass="15767">MFLNFKEKIVIPMKSTILNYHSFPSGNLTGLPDDVFHQIILLLPVKDVLNLSESCKRIHGLVKEDRIWARLYSRDFPDKNKCDAEDWRDAYKDVYAPKQVGRVQLDKNVLRESFQEFGGLPDPLRVFDSRMELLL</sequence>
<dbReference type="Pfam" id="PF12937">
    <property type="entry name" value="F-box-like"/>
    <property type="match status" value="1"/>
</dbReference>
<dbReference type="PROSITE" id="PS50181">
    <property type="entry name" value="FBOX"/>
    <property type="match status" value="1"/>
</dbReference>
<keyword evidence="2" id="KW-1185">Reference proteome</keyword>
<protein>
    <submittedName>
        <fullName evidence="3">Uncharacterized protein LOC114252738</fullName>
    </submittedName>
</protein>
<evidence type="ECO:0000259" key="1">
    <source>
        <dbReference type="PROSITE" id="PS50181"/>
    </source>
</evidence>
<evidence type="ECO:0000313" key="3">
    <source>
        <dbReference type="RefSeq" id="XP_028043157.1"/>
    </source>
</evidence>
<feature type="domain" description="F-box" evidence="1">
    <location>
        <begin position="25"/>
        <end position="71"/>
    </location>
</feature>
<organism evidence="2 3">
    <name type="scientific">Bombyx mandarina</name>
    <name type="common">Wild silk moth</name>
    <name type="synonym">Wild silkworm</name>
    <dbReference type="NCBI Taxonomy" id="7092"/>
    <lineage>
        <taxon>Eukaryota</taxon>
        <taxon>Metazoa</taxon>
        <taxon>Ecdysozoa</taxon>
        <taxon>Arthropoda</taxon>
        <taxon>Hexapoda</taxon>
        <taxon>Insecta</taxon>
        <taxon>Pterygota</taxon>
        <taxon>Neoptera</taxon>
        <taxon>Endopterygota</taxon>
        <taxon>Lepidoptera</taxon>
        <taxon>Glossata</taxon>
        <taxon>Ditrysia</taxon>
        <taxon>Bombycoidea</taxon>
        <taxon>Bombycidae</taxon>
        <taxon>Bombycinae</taxon>
        <taxon>Bombyx</taxon>
    </lineage>
</organism>
<dbReference type="SMART" id="SM00256">
    <property type="entry name" value="FBOX"/>
    <property type="match status" value="1"/>
</dbReference>
<dbReference type="InterPro" id="IPR047118">
    <property type="entry name" value="Fbxo7"/>
</dbReference>
<dbReference type="GO" id="GO:1903599">
    <property type="term" value="P:positive regulation of autophagy of mitochondrion"/>
    <property type="evidence" value="ECO:0007669"/>
    <property type="project" value="TreeGrafter"/>
</dbReference>
<dbReference type="InterPro" id="IPR036047">
    <property type="entry name" value="F-box-like_dom_sf"/>
</dbReference>
<dbReference type="Proteomes" id="UP000504629">
    <property type="component" value="Unplaced"/>
</dbReference>
<gene>
    <name evidence="3" type="primary">LOC114252738</name>
</gene>
<dbReference type="GO" id="GO:0019901">
    <property type="term" value="F:protein kinase binding"/>
    <property type="evidence" value="ECO:0007669"/>
    <property type="project" value="InterPro"/>
</dbReference>
<dbReference type="PANTHER" id="PTHR15537:SF2">
    <property type="entry name" value="F-BOX ONLY PROTEIN 7"/>
    <property type="match status" value="1"/>
</dbReference>
<dbReference type="PANTHER" id="PTHR15537">
    <property type="entry name" value="F-BOX ONLY PROTEIN 7"/>
    <property type="match status" value="1"/>
</dbReference>
<dbReference type="OrthoDB" id="101791at2759"/>
<evidence type="ECO:0000313" key="2">
    <source>
        <dbReference type="Proteomes" id="UP000504629"/>
    </source>
</evidence>
<name>A0A6J2KQC1_BOMMA</name>
<dbReference type="KEGG" id="bman:114252738"/>
<accession>A0A6J2KQC1</accession>
<dbReference type="Gene3D" id="1.20.1280.50">
    <property type="match status" value="1"/>
</dbReference>
<dbReference type="RefSeq" id="XP_028043157.1">
    <property type="nucleotide sequence ID" value="XM_028187356.1"/>
</dbReference>